<evidence type="ECO:0000313" key="11">
    <source>
        <dbReference type="Proteomes" id="UP001209540"/>
    </source>
</evidence>
<feature type="compositionally biased region" description="Basic and acidic residues" evidence="5">
    <location>
        <begin position="98"/>
        <end position="108"/>
    </location>
</feature>
<feature type="transmembrane region" description="Helical" evidence="6">
    <location>
        <begin position="1066"/>
        <end position="1084"/>
    </location>
</feature>
<feature type="compositionally biased region" description="Polar residues" evidence="5">
    <location>
        <begin position="834"/>
        <end position="846"/>
    </location>
</feature>
<accession>A0AAD5JYC7</accession>
<dbReference type="InterPro" id="IPR052430">
    <property type="entry name" value="IVT-Associated"/>
</dbReference>
<feature type="domain" description="Integral membrane bound transporter" evidence="9">
    <location>
        <begin position="952"/>
        <end position="1075"/>
    </location>
</feature>
<dbReference type="GO" id="GO:0016020">
    <property type="term" value="C:membrane"/>
    <property type="evidence" value="ECO:0007669"/>
    <property type="project" value="UniProtKB-SubCell"/>
</dbReference>
<evidence type="ECO:0000259" key="8">
    <source>
        <dbReference type="Pfam" id="PF10337"/>
    </source>
</evidence>
<dbReference type="Pfam" id="PF10337">
    <property type="entry name" value="ArAE_2_N"/>
    <property type="match status" value="2"/>
</dbReference>
<feature type="transmembrane region" description="Helical" evidence="6">
    <location>
        <begin position="1028"/>
        <end position="1045"/>
    </location>
</feature>
<evidence type="ECO:0000256" key="2">
    <source>
        <dbReference type="ARBA" id="ARBA00022692"/>
    </source>
</evidence>
<evidence type="ECO:0000256" key="4">
    <source>
        <dbReference type="ARBA" id="ARBA00023136"/>
    </source>
</evidence>
<evidence type="ECO:0000259" key="7">
    <source>
        <dbReference type="Pfam" id="PF10334"/>
    </source>
</evidence>
<dbReference type="InterPro" id="IPR018823">
    <property type="entry name" value="ArAE_2_N"/>
</dbReference>
<organism evidence="10 11">
    <name type="scientific">Phascolomyces articulosus</name>
    <dbReference type="NCBI Taxonomy" id="60185"/>
    <lineage>
        <taxon>Eukaryota</taxon>
        <taxon>Fungi</taxon>
        <taxon>Fungi incertae sedis</taxon>
        <taxon>Mucoromycota</taxon>
        <taxon>Mucoromycotina</taxon>
        <taxon>Mucoromycetes</taxon>
        <taxon>Mucorales</taxon>
        <taxon>Lichtheimiaceae</taxon>
        <taxon>Phascolomyces</taxon>
    </lineage>
</organism>
<feature type="transmembrane region" description="Helical" evidence="6">
    <location>
        <begin position="201"/>
        <end position="218"/>
    </location>
</feature>
<evidence type="ECO:0000256" key="3">
    <source>
        <dbReference type="ARBA" id="ARBA00022989"/>
    </source>
</evidence>
<dbReference type="Proteomes" id="UP001209540">
    <property type="component" value="Unassembled WGS sequence"/>
</dbReference>
<feature type="domain" description="Putative ER transporter 6TM N-terminal" evidence="8">
    <location>
        <begin position="176"/>
        <end position="253"/>
    </location>
</feature>
<protein>
    <recommendedName>
        <fullName evidence="12">ER transporter 6TM N-terminal domain-containing protein</fullName>
    </recommendedName>
</protein>
<evidence type="ECO:0008006" key="12">
    <source>
        <dbReference type="Google" id="ProtNLM"/>
    </source>
</evidence>
<reference evidence="10" key="1">
    <citation type="journal article" date="2022" name="IScience">
        <title>Evolution of zygomycete secretomes and the origins of terrestrial fungal ecologies.</title>
        <authorList>
            <person name="Chang Y."/>
            <person name="Wang Y."/>
            <person name="Mondo S."/>
            <person name="Ahrendt S."/>
            <person name="Andreopoulos W."/>
            <person name="Barry K."/>
            <person name="Beard J."/>
            <person name="Benny G.L."/>
            <person name="Blankenship S."/>
            <person name="Bonito G."/>
            <person name="Cuomo C."/>
            <person name="Desiro A."/>
            <person name="Gervers K.A."/>
            <person name="Hundley H."/>
            <person name="Kuo A."/>
            <person name="LaButti K."/>
            <person name="Lang B.F."/>
            <person name="Lipzen A."/>
            <person name="O'Donnell K."/>
            <person name="Pangilinan J."/>
            <person name="Reynolds N."/>
            <person name="Sandor L."/>
            <person name="Smith M.E."/>
            <person name="Tsang A."/>
            <person name="Grigoriev I.V."/>
            <person name="Stajich J.E."/>
            <person name="Spatafora J.W."/>
        </authorList>
    </citation>
    <scope>NUCLEOTIDE SEQUENCE</scope>
    <source>
        <strain evidence="10">RSA 2281</strain>
    </source>
</reference>
<comment type="caution">
    <text evidence="10">The sequence shown here is derived from an EMBL/GenBank/DDBJ whole genome shotgun (WGS) entry which is preliminary data.</text>
</comment>
<feature type="transmembrane region" description="Helical" evidence="6">
    <location>
        <begin position="1005"/>
        <end position="1022"/>
    </location>
</feature>
<feature type="transmembrane region" description="Helical" evidence="6">
    <location>
        <begin position="230"/>
        <end position="255"/>
    </location>
</feature>
<feature type="region of interest" description="Disordered" evidence="5">
    <location>
        <begin position="656"/>
        <end position="677"/>
    </location>
</feature>
<feature type="transmembrane region" description="Helical" evidence="6">
    <location>
        <begin position="980"/>
        <end position="998"/>
    </location>
</feature>
<feature type="transmembrane region" description="Helical" evidence="6">
    <location>
        <begin position="289"/>
        <end position="311"/>
    </location>
</feature>
<evidence type="ECO:0000256" key="6">
    <source>
        <dbReference type="SAM" id="Phobius"/>
    </source>
</evidence>
<evidence type="ECO:0000256" key="1">
    <source>
        <dbReference type="ARBA" id="ARBA00004141"/>
    </source>
</evidence>
<feature type="transmembrane region" description="Helical" evidence="6">
    <location>
        <begin position="929"/>
        <end position="946"/>
    </location>
</feature>
<feature type="compositionally biased region" description="Low complexity" evidence="5">
    <location>
        <begin position="529"/>
        <end position="544"/>
    </location>
</feature>
<feature type="compositionally biased region" description="Low complexity" evidence="5">
    <location>
        <begin position="83"/>
        <end position="93"/>
    </location>
</feature>
<dbReference type="PANTHER" id="PTHR47804:SF3">
    <property type="entry name" value="PROTEIN BRE4"/>
    <property type="match status" value="1"/>
</dbReference>
<dbReference type="Pfam" id="PF13515">
    <property type="entry name" value="FUSC_2"/>
    <property type="match status" value="1"/>
</dbReference>
<dbReference type="InterPro" id="IPR018820">
    <property type="entry name" value="BRE4-related_DUF2421"/>
</dbReference>
<dbReference type="InterPro" id="IPR023244">
    <property type="entry name" value="Brefeldin_A-sensitivity_4"/>
</dbReference>
<dbReference type="InterPro" id="IPR049453">
    <property type="entry name" value="Memb_transporter_dom"/>
</dbReference>
<evidence type="ECO:0000256" key="5">
    <source>
        <dbReference type="SAM" id="MobiDB-lite"/>
    </source>
</evidence>
<name>A0AAD5JYC7_9FUNG</name>
<keyword evidence="2 6" id="KW-0812">Transmembrane</keyword>
<dbReference type="Pfam" id="PF10334">
    <property type="entry name" value="BRE4"/>
    <property type="match status" value="1"/>
</dbReference>
<dbReference type="PANTHER" id="PTHR47804">
    <property type="entry name" value="60S RIBOSOMAL PROTEIN L19"/>
    <property type="match status" value="1"/>
</dbReference>
<feature type="domain" description="DUF2421" evidence="7">
    <location>
        <begin position="1084"/>
        <end position="1250"/>
    </location>
</feature>
<keyword evidence="4 6" id="KW-0472">Membrane</keyword>
<feature type="region of interest" description="Disordered" evidence="5">
    <location>
        <begin position="829"/>
        <end position="878"/>
    </location>
</feature>
<feature type="transmembrane region" description="Helical" evidence="6">
    <location>
        <begin position="261"/>
        <end position="282"/>
    </location>
</feature>
<dbReference type="EMBL" id="JAIXMP010000041">
    <property type="protein sequence ID" value="KAI9247684.1"/>
    <property type="molecule type" value="Genomic_DNA"/>
</dbReference>
<dbReference type="PRINTS" id="PR02047">
    <property type="entry name" value="BREFELDNASP4"/>
</dbReference>
<feature type="compositionally biased region" description="Low complexity" evidence="5">
    <location>
        <begin position="854"/>
        <end position="871"/>
    </location>
</feature>
<proteinExistence type="predicted"/>
<comment type="subcellular location">
    <subcellularLocation>
        <location evidence="1">Membrane</location>
        <topology evidence="1">Multi-pass membrane protein</topology>
    </subcellularLocation>
</comment>
<feature type="region of interest" description="Disordered" evidence="5">
    <location>
        <begin position="1"/>
        <end position="129"/>
    </location>
</feature>
<keyword evidence="11" id="KW-1185">Reference proteome</keyword>
<keyword evidence="3 6" id="KW-1133">Transmembrane helix</keyword>
<evidence type="ECO:0000259" key="9">
    <source>
        <dbReference type="Pfam" id="PF13515"/>
    </source>
</evidence>
<feature type="region of interest" description="Disordered" evidence="5">
    <location>
        <begin position="475"/>
        <end position="497"/>
    </location>
</feature>
<sequence length="1306" mass="148849">MEKRPGYFEVAFGNDDSTDQRSSLPIDHEQQQQSNTPIPPTLAPEIFTTAPSIKSGKSQSSSHTTTSSPSAWNDPHGIHDYHTISTTTTKNNTYSEELNNKNEGHFPEGEPLDEEEAETEQKKPPRGVSFRPKLEYIGRAYSTAAQSLNTVDDQVPKSKKERIISFVHRRFPTRIVRRVLKCTLAYFISTLFSLIQPLTHALGAATFLTTAGVVFNHPGRSMGAQFDTTVTSALGVCFGMAYAYAGLACSVAFNVRHPETIQVGTVINALFLFLGIFVAQMIRQFYPRFFFFSLQAMIVFIFNFSTSAGLLQTEIPIRLPLNFGLPLLMGAAISQCVNLFIWPETAVEGLGRALKETSNSSKEMLDMITKQFFLDPDSDMVAGEVVDETAEKMRAGMTKVKLAYHEAKYEVSYTYIRPYELGNIQKSMDRLTKHLNILGGSLKTERVLFENAIAALAAEVEETDDDDTDIIEEESFQHQQTHPHDEPSTRPKSTTLRWLNAEDEVTLRRAAMLAATHSHHTSPQNSRPNSRMGSRAGSRAGSRRNSLEAEDPEEQNQKSVSSIRSFLNMARLSNPVPKPPRKKNRLTEHGDGELLVTYLESLRDPLMRLSMECAPVLDCISHSIGEELDMDDEDDKSIWKTWQSYLAHVLKIKKKKKTQEENEEEGTRRRKSNTLKHDPKDCDCAKTIRKAIETFDESEGERMRTLCKLNRSKVGNEMMDLGMREELFLVFFFIFSLREVATELESMAKTMDELRHKRQDRRRRHLYMPQLTEKWWKKWLISNNHQSIRDKGGYSFSNLQPAMPKEDHVPDATDEYRLRRIKTTDTIRPKTRRMSSVASQTSSNFLPSLEKVSSRSTVSMRRRQSSTTKTSSHLDIPAPIFDTTNKDDIEMGPHGEKEQEEKIKPPFFLRLRYTLWKVLQFLKKYEFKFAFKMAMAVLLLSIPAFIPSSTAWYEGVKGQWSCMTIIAIMNPTSGGTWEASFWRIIGTLVGAFMGWAALEADGGSPYLLALFAVLLSIPFFYIHLASTYNKVGIVVLMTYMAVALSRHVTQPAEPISETVWKRTATVVIGILVAVLLNWMIWPFVARHAVRKSLAGIIGELGDYYTYLMGTFLFHDQHLEPSDEDIKKAQKMEGRIQKSIHACSVLLELTDHEPRLKGPFPKDFYMEMIVSTRNLLDRMLSIRTALASMPSRVKKDICLQEYNVHRRDMTASMLLHFYTLQSSLRSKIPLPAYMPSARAARSRLIRYRRNETKTAKQFVQYQNLCWFAMASSTEEIIEELEHLNDLVRFIVGENQFADRARRIDALL</sequence>
<evidence type="ECO:0000313" key="10">
    <source>
        <dbReference type="EMBL" id="KAI9247684.1"/>
    </source>
</evidence>
<feature type="domain" description="Putative ER transporter 6TM N-terminal" evidence="8">
    <location>
        <begin position="264"/>
        <end position="469"/>
    </location>
</feature>
<gene>
    <name evidence="10" type="ORF">BDA99DRAFT_525753</name>
</gene>
<feature type="region of interest" description="Disordered" evidence="5">
    <location>
        <begin position="515"/>
        <end position="562"/>
    </location>
</feature>
<reference evidence="10" key="2">
    <citation type="submission" date="2023-02" db="EMBL/GenBank/DDBJ databases">
        <authorList>
            <consortium name="DOE Joint Genome Institute"/>
            <person name="Mondo S.J."/>
            <person name="Chang Y."/>
            <person name="Wang Y."/>
            <person name="Ahrendt S."/>
            <person name="Andreopoulos W."/>
            <person name="Barry K."/>
            <person name="Beard J."/>
            <person name="Benny G.L."/>
            <person name="Blankenship S."/>
            <person name="Bonito G."/>
            <person name="Cuomo C."/>
            <person name="Desiro A."/>
            <person name="Gervers K.A."/>
            <person name="Hundley H."/>
            <person name="Kuo A."/>
            <person name="LaButti K."/>
            <person name="Lang B.F."/>
            <person name="Lipzen A."/>
            <person name="O'Donnell K."/>
            <person name="Pangilinan J."/>
            <person name="Reynolds N."/>
            <person name="Sandor L."/>
            <person name="Smith M.W."/>
            <person name="Tsang A."/>
            <person name="Grigoriev I.V."/>
            <person name="Stajich J.E."/>
            <person name="Spatafora J.W."/>
        </authorList>
    </citation>
    <scope>NUCLEOTIDE SEQUENCE</scope>
    <source>
        <strain evidence="10">RSA 2281</strain>
    </source>
</reference>
<feature type="compositionally biased region" description="Low complexity" evidence="5">
    <location>
        <begin position="52"/>
        <end position="70"/>
    </location>
</feature>